<proteinExistence type="predicted"/>
<protein>
    <submittedName>
        <fullName evidence="1">Uncharacterized protein</fullName>
    </submittedName>
</protein>
<evidence type="ECO:0000313" key="1">
    <source>
        <dbReference type="EMBL" id="MDQ9170052.1"/>
    </source>
</evidence>
<keyword evidence="2" id="KW-1185">Reference proteome</keyword>
<sequence length="47" mass="4746">MLRGILLILATLFAVFIVSGIIYTKIFGPIGGTPAASAPTAVSASPK</sequence>
<dbReference type="RefSeq" id="WP_338435970.1">
    <property type="nucleotide sequence ID" value="NZ_JAUYVH010000002.1"/>
</dbReference>
<comment type="caution">
    <text evidence="1">The sequence shown here is derived from an EMBL/GenBank/DDBJ whole genome shotgun (WGS) entry which is preliminary data.</text>
</comment>
<dbReference type="Proteomes" id="UP001225596">
    <property type="component" value="Unassembled WGS sequence"/>
</dbReference>
<name>A0ABU1BMD7_9BURK</name>
<gene>
    <name evidence="1" type="ORF">Q8A64_06455</name>
</gene>
<accession>A0ABU1BMD7</accession>
<reference evidence="1 2" key="1">
    <citation type="submission" date="2023-08" db="EMBL/GenBank/DDBJ databases">
        <title>Oxalobacteraceae gen .nov., isolated from river sludge outside the plant.</title>
        <authorList>
            <person name="Zhao S.Y."/>
        </authorList>
    </citation>
    <scope>NUCLEOTIDE SEQUENCE [LARGE SCALE GENOMIC DNA]</scope>
    <source>
        <strain evidence="1 2">R-40</strain>
    </source>
</reference>
<organism evidence="1 2">
    <name type="scientific">Keguizhuia sedimenti</name>
    <dbReference type="NCBI Taxonomy" id="3064264"/>
    <lineage>
        <taxon>Bacteria</taxon>
        <taxon>Pseudomonadati</taxon>
        <taxon>Pseudomonadota</taxon>
        <taxon>Betaproteobacteria</taxon>
        <taxon>Burkholderiales</taxon>
        <taxon>Oxalobacteraceae</taxon>
        <taxon>Keguizhuia</taxon>
    </lineage>
</organism>
<evidence type="ECO:0000313" key="2">
    <source>
        <dbReference type="Proteomes" id="UP001225596"/>
    </source>
</evidence>
<dbReference type="EMBL" id="JAUYVH010000002">
    <property type="protein sequence ID" value="MDQ9170052.1"/>
    <property type="molecule type" value="Genomic_DNA"/>
</dbReference>